<sequence length="460" mass="53650">MNIVKEVDERVDLFSVSWLFLGNTNIQEVEKEIFKYNFLSNNHEVTFIFYQNNSVIHESNSWGELSSKLNPLLWDHDEKLKVSCTFDKTTVTGLIIIDQKEFIKTLPKSTRKIIEFWNETLLNNKNISIYNNSIIDIKLSTIDKKRTKRLFSDLEICNTISITPENLFYFGEQLKKSELSLLHRHIIQVTSLFCLKVFCSKFRENPDAQFIFEGYNSYSIENPEKNKLVDVADTLYTIYQWIFSDSNTSSKLGILRNLVSLSNTNDFRTCFSQNLLKSLFSNHQVYMKENIKQYFEIKNKVTEFMFNLLNKSFDIYDQYKITSRNTALAVLSYFFTVIVIKSISKQKTDVLFSPEIASISIVFILSAIIYVFMIHSDLIKKNSSIKISVSELKSRYEQILCEDEIEEIFNSKSLSNSLNDNSTNNYHLYVVGVLFAILICVIYFSISNLGLDFFVKLIIY</sequence>
<reference evidence="3" key="1">
    <citation type="submission" date="2019-07" db="EMBL/GenBank/DDBJ databases">
        <title>Shewanella sp. YLB-08 draft genomic sequence.</title>
        <authorList>
            <person name="Yu L."/>
        </authorList>
    </citation>
    <scope>NUCLEOTIDE SEQUENCE [LARGE SCALE GENOMIC DNA]</scope>
    <source>
        <strain evidence="3">JCM 20706</strain>
    </source>
</reference>
<comment type="caution">
    <text evidence="2">The sequence shown here is derived from an EMBL/GenBank/DDBJ whole genome shotgun (WGS) entry which is preliminary data.</text>
</comment>
<dbReference type="OrthoDB" id="2972222at2"/>
<dbReference type="Proteomes" id="UP000318126">
    <property type="component" value="Unassembled WGS sequence"/>
</dbReference>
<keyword evidence="1" id="KW-0472">Membrane</keyword>
<proteinExistence type="predicted"/>
<feature type="transmembrane region" description="Helical" evidence="1">
    <location>
        <begin position="426"/>
        <end position="446"/>
    </location>
</feature>
<keyword evidence="1" id="KW-0812">Transmembrane</keyword>
<dbReference type="AlphaFoldDB" id="A0A553JSE8"/>
<evidence type="ECO:0000313" key="2">
    <source>
        <dbReference type="EMBL" id="TRY15383.1"/>
    </source>
</evidence>
<keyword evidence="3" id="KW-1185">Reference proteome</keyword>
<accession>A0A553JSE8</accession>
<gene>
    <name evidence="2" type="ORF">FN961_04795</name>
</gene>
<keyword evidence="1" id="KW-1133">Transmembrane helix</keyword>
<dbReference type="RefSeq" id="WP_143563415.1">
    <property type="nucleotide sequence ID" value="NZ_BMPL01000037.1"/>
</dbReference>
<evidence type="ECO:0000256" key="1">
    <source>
        <dbReference type="SAM" id="Phobius"/>
    </source>
</evidence>
<evidence type="ECO:0000313" key="3">
    <source>
        <dbReference type="Proteomes" id="UP000318126"/>
    </source>
</evidence>
<feature type="transmembrane region" description="Helical" evidence="1">
    <location>
        <begin position="326"/>
        <end position="344"/>
    </location>
</feature>
<organism evidence="2 3">
    <name type="scientific">Shewanella hanedai</name>
    <name type="common">Alteromonas hanedai</name>
    <dbReference type="NCBI Taxonomy" id="25"/>
    <lineage>
        <taxon>Bacteria</taxon>
        <taxon>Pseudomonadati</taxon>
        <taxon>Pseudomonadota</taxon>
        <taxon>Gammaproteobacteria</taxon>
        <taxon>Alteromonadales</taxon>
        <taxon>Shewanellaceae</taxon>
        <taxon>Shewanella</taxon>
    </lineage>
</organism>
<feature type="transmembrane region" description="Helical" evidence="1">
    <location>
        <begin position="356"/>
        <end position="374"/>
    </location>
</feature>
<name>A0A553JSE8_SHEHA</name>
<protein>
    <submittedName>
        <fullName evidence="2">Uncharacterized protein</fullName>
    </submittedName>
</protein>
<dbReference type="EMBL" id="VKGK01000004">
    <property type="protein sequence ID" value="TRY15383.1"/>
    <property type="molecule type" value="Genomic_DNA"/>
</dbReference>